<dbReference type="EMBL" id="LK032363">
    <property type="protein sequence ID" value="CDY35868.1"/>
    <property type="molecule type" value="Genomic_DNA"/>
</dbReference>
<sequence>MRMRRLLGLSAQQL</sequence>
<dbReference type="PaxDb" id="3708-A0A078E2S1"/>
<name>A0A078E2S1_BRANA</name>
<accession>A0A078E2S1</accession>
<organism evidence="1 2">
    <name type="scientific">Brassica napus</name>
    <name type="common">Rape</name>
    <dbReference type="NCBI Taxonomy" id="3708"/>
    <lineage>
        <taxon>Eukaryota</taxon>
        <taxon>Viridiplantae</taxon>
        <taxon>Streptophyta</taxon>
        <taxon>Embryophyta</taxon>
        <taxon>Tracheophyta</taxon>
        <taxon>Spermatophyta</taxon>
        <taxon>Magnoliopsida</taxon>
        <taxon>eudicotyledons</taxon>
        <taxon>Gunneridae</taxon>
        <taxon>Pentapetalae</taxon>
        <taxon>rosids</taxon>
        <taxon>malvids</taxon>
        <taxon>Brassicales</taxon>
        <taxon>Brassicaceae</taxon>
        <taxon>Brassiceae</taxon>
        <taxon>Brassica</taxon>
    </lineage>
</organism>
<gene>
    <name evidence="1" type="primary">BnaA07g01190D</name>
    <name evidence="1" type="ORF">GSBRNA2T00059405001</name>
</gene>
<keyword evidence="2" id="KW-1185">Reference proteome</keyword>
<proteinExistence type="predicted"/>
<reference evidence="1 2" key="1">
    <citation type="journal article" date="2014" name="Science">
        <title>Plant genetics. Early allopolyploid evolution in the post-Neolithic Brassica napus oilseed genome.</title>
        <authorList>
            <person name="Chalhoub B."/>
            <person name="Denoeud F."/>
            <person name="Liu S."/>
            <person name="Parkin I.A."/>
            <person name="Tang H."/>
            <person name="Wang X."/>
            <person name="Chiquet J."/>
            <person name="Belcram H."/>
            <person name="Tong C."/>
            <person name="Samans B."/>
            <person name="Correa M."/>
            <person name="Da Silva C."/>
            <person name="Just J."/>
            <person name="Falentin C."/>
            <person name="Koh C.S."/>
            <person name="Le Clainche I."/>
            <person name="Bernard M."/>
            <person name="Bento P."/>
            <person name="Noel B."/>
            <person name="Labadie K."/>
            <person name="Alberti A."/>
            <person name="Charles M."/>
            <person name="Arnaud D."/>
            <person name="Guo H."/>
            <person name="Daviaud C."/>
            <person name="Alamery S."/>
            <person name="Jabbari K."/>
            <person name="Zhao M."/>
            <person name="Edger P.P."/>
            <person name="Chelaifa H."/>
            <person name="Tack D."/>
            <person name="Lassalle G."/>
            <person name="Mestiri I."/>
            <person name="Schnel N."/>
            <person name="Le Paslier M.C."/>
            <person name="Fan G."/>
            <person name="Renault V."/>
            <person name="Bayer P.E."/>
            <person name="Golicz A.A."/>
            <person name="Manoli S."/>
            <person name="Lee T.H."/>
            <person name="Thi V.H."/>
            <person name="Chalabi S."/>
            <person name="Hu Q."/>
            <person name="Fan C."/>
            <person name="Tollenaere R."/>
            <person name="Lu Y."/>
            <person name="Battail C."/>
            <person name="Shen J."/>
            <person name="Sidebottom C.H."/>
            <person name="Wang X."/>
            <person name="Canaguier A."/>
            <person name="Chauveau A."/>
            <person name="Berard A."/>
            <person name="Deniot G."/>
            <person name="Guan M."/>
            <person name="Liu Z."/>
            <person name="Sun F."/>
            <person name="Lim Y.P."/>
            <person name="Lyons E."/>
            <person name="Town C.D."/>
            <person name="Bancroft I."/>
            <person name="Wang X."/>
            <person name="Meng J."/>
            <person name="Ma J."/>
            <person name="Pires J.C."/>
            <person name="King G.J."/>
            <person name="Brunel D."/>
            <person name="Delourme R."/>
            <person name="Renard M."/>
            <person name="Aury J.M."/>
            <person name="Adams K.L."/>
            <person name="Batley J."/>
            <person name="Snowdon R.J."/>
            <person name="Tost J."/>
            <person name="Edwards D."/>
            <person name="Zhou Y."/>
            <person name="Hua W."/>
            <person name="Sharpe A.G."/>
            <person name="Paterson A.H."/>
            <person name="Guan C."/>
            <person name="Wincker P."/>
        </authorList>
    </citation>
    <scope>NUCLEOTIDE SEQUENCE [LARGE SCALE GENOMIC DNA]</scope>
    <source>
        <strain evidence="2">cv. Darmor-bzh</strain>
    </source>
</reference>
<dbReference type="Proteomes" id="UP000028999">
    <property type="component" value="Unassembled WGS sequence"/>
</dbReference>
<evidence type="ECO:0000313" key="1">
    <source>
        <dbReference type="EMBL" id="CDY35868.1"/>
    </source>
</evidence>
<protein>
    <submittedName>
        <fullName evidence="1">BnaA07g01190D protein</fullName>
    </submittedName>
</protein>
<evidence type="ECO:0000313" key="2">
    <source>
        <dbReference type="Proteomes" id="UP000028999"/>
    </source>
</evidence>